<sequence>MVEKLSSTSTSTARSANGLHSTEAKAELKIEEFVLRSSSNAWARSPSFTSVISDLNPNTERRKVGASCTFSLRAGLNSRQAHDLRPHIKTATSIFS</sequence>
<reference evidence="2 3" key="2">
    <citation type="submission" date="2013-11" db="EMBL/GenBank/DDBJ databases">
        <title>The Genome Sequence of Phytophthora parasitica INRA-310.</title>
        <authorList>
            <consortium name="The Broad Institute Genomics Platform"/>
            <person name="Russ C."/>
            <person name="Tyler B."/>
            <person name="Panabieres F."/>
            <person name="Shan W."/>
            <person name="Tripathy S."/>
            <person name="Grunwald N."/>
            <person name="Machado M."/>
            <person name="Johnson C.S."/>
            <person name="Arredondo F."/>
            <person name="Hong C."/>
            <person name="Coffey M."/>
            <person name="Young S.K."/>
            <person name="Zeng Q."/>
            <person name="Gargeya S."/>
            <person name="Fitzgerald M."/>
            <person name="Abouelleil A."/>
            <person name="Alvarado L."/>
            <person name="Chapman S.B."/>
            <person name="Gainer-Dewar J."/>
            <person name="Goldberg J."/>
            <person name="Griggs A."/>
            <person name="Gujja S."/>
            <person name="Hansen M."/>
            <person name="Howarth C."/>
            <person name="Imamovic A."/>
            <person name="Ireland A."/>
            <person name="Larimer J."/>
            <person name="McCowan C."/>
            <person name="Murphy C."/>
            <person name="Pearson M."/>
            <person name="Poon T.W."/>
            <person name="Priest M."/>
            <person name="Roberts A."/>
            <person name="Saif S."/>
            <person name="Shea T."/>
            <person name="Sykes S."/>
            <person name="Wortman J."/>
            <person name="Nusbaum C."/>
            <person name="Birren B."/>
        </authorList>
    </citation>
    <scope>NUCLEOTIDE SEQUENCE [LARGE SCALE GENOMIC DNA]</scope>
    <source>
        <strain evidence="2 3">INRA-310</strain>
    </source>
</reference>
<feature type="compositionally biased region" description="Low complexity" evidence="1">
    <location>
        <begin position="1"/>
        <end position="12"/>
    </location>
</feature>
<protein>
    <submittedName>
        <fullName evidence="2">Uncharacterized protein</fullName>
    </submittedName>
</protein>
<accession>W2QCH3</accession>
<dbReference type="Proteomes" id="UP000018817">
    <property type="component" value="Unassembled WGS sequence"/>
</dbReference>
<dbReference type="AlphaFoldDB" id="W2QCH3"/>
<reference evidence="3" key="1">
    <citation type="submission" date="2011-12" db="EMBL/GenBank/DDBJ databases">
        <authorList>
            <consortium name="The Broad Institute Genome Sequencing Platform"/>
            <person name="Russ C."/>
            <person name="Tyler B."/>
            <person name="Panabieres F."/>
            <person name="Shan W."/>
            <person name="Tripathy S."/>
            <person name="Grunwald N."/>
            <person name="Machado M."/>
            <person name="Young S.K."/>
            <person name="Zeng Q."/>
            <person name="Gargeya S."/>
            <person name="Fitzgerald M."/>
            <person name="Haas B."/>
            <person name="Abouelleil A."/>
            <person name="Alvarado L."/>
            <person name="Arachchi H.M."/>
            <person name="Berlin A."/>
            <person name="Chapman S.B."/>
            <person name="Gearin G."/>
            <person name="Goldberg J."/>
            <person name="Griggs A."/>
            <person name="Gujja S."/>
            <person name="Hansen M."/>
            <person name="Heiman D."/>
            <person name="Howarth C."/>
            <person name="Larimer J."/>
            <person name="Lui A."/>
            <person name="MacDonald P.J.P."/>
            <person name="McCowen C."/>
            <person name="Montmayeur A."/>
            <person name="Murphy C."/>
            <person name="Neiman D."/>
            <person name="Pearson M."/>
            <person name="Priest M."/>
            <person name="Roberts A."/>
            <person name="Saif S."/>
            <person name="Shea T."/>
            <person name="Sisk P."/>
            <person name="Stolte C."/>
            <person name="Sykes S."/>
            <person name="Wortman J."/>
            <person name="Nusbaum C."/>
            <person name="Birren B."/>
        </authorList>
    </citation>
    <scope>NUCLEOTIDE SEQUENCE [LARGE SCALE GENOMIC DNA]</scope>
    <source>
        <strain evidence="3">INRA-310</strain>
    </source>
</reference>
<evidence type="ECO:0000256" key="1">
    <source>
        <dbReference type="SAM" id="MobiDB-lite"/>
    </source>
</evidence>
<feature type="region of interest" description="Disordered" evidence="1">
    <location>
        <begin position="1"/>
        <end position="21"/>
    </location>
</feature>
<organism evidence="2 3">
    <name type="scientific">Phytophthora nicotianae (strain INRA-310)</name>
    <name type="common">Phytophthora parasitica</name>
    <dbReference type="NCBI Taxonomy" id="761204"/>
    <lineage>
        <taxon>Eukaryota</taxon>
        <taxon>Sar</taxon>
        <taxon>Stramenopiles</taxon>
        <taxon>Oomycota</taxon>
        <taxon>Peronosporomycetes</taxon>
        <taxon>Peronosporales</taxon>
        <taxon>Peronosporaceae</taxon>
        <taxon>Phytophthora</taxon>
    </lineage>
</organism>
<evidence type="ECO:0000313" key="2">
    <source>
        <dbReference type="EMBL" id="ETN10239.1"/>
    </source>
</evidence>
<name>W2QCH3_PHYN3</name>
<proteinExistence type="predicted"/>
<dbReference type="RefSeq" id="XP_008904676.1">
    <property type="nucleotide sequence ID" value="XM_008906428.1"/>
</dbReference>
<evidence type="ECO:0000313" key="3">
    <source>
        <dbReference type="Proteomes" id="UP000018817"/>
    </source>
</evidence>
<dbReference type="VEuPathDB" id="FungiDB:PPTG_22803"/>
<dbReference type="EMBL" id="KI669583">
    <property type="protein sequence ID" value="ETN10239.1"/>
    <property type="molecule type" value="Genomic_DNA"/>
</dbReference>
<dbReference type="GeneID" id="20191402"/>
<gene>
    <name evidence="2" type="ORF">PPTG_22803</name>
</gene>
<dbReference type="OMA" id="RPHIKTA"/>